<dbReference type="Proteomes" id="UP001144205">
    <property type="component" value="Unassembled WGS sequence"/>
</dbReference>
<reference evidence="5" key="1">
    <citation type="journal article" date="2023" name="Int. J. Syst. Evol. Microbiol.">
        <title>Sinisalibacter aestuarii sp. nov., isolated from estuarine sediment of the Arakawa River.</title>
        <authorList>
            <person name="Arafat S.T."/>
            <person name="Hirano S."/>
            <person name="Sato A."/>
            <person name="Takeuchi K."/>
            <person name="Yasuda T."/>
            <person name="Terahara T."/>
            <person name="Hamada M."/>
            <person name="Kobayashi T."/>
        </authorList>
    </citation>
    <scope>NUCLEOTIDE SEQUENCE</scope>
    <source>
        <strain evidence="5">B-399</strain>
    </source>
</reference>
<name>A0ABQ5LRM6_9RHOB</name>
<keyword evidence="3" id="KW-0949">S-adenosyl-L-methionine</keyword>
<dbReference type="InterPro" id="IPR041698">
    <property type="entry name" value="Methyltransf_25"/>
</dbReference>
<dbReference type="RefSeq" id="WP_281841628.1">
    <property type="nucleotide sequence ID" value="NZ_BROH01000003.1"/>
</dbReference>
<dbReference type="Pfam" id="PF13649">
    <property type="entry name" value="Methyltransf_25"/>
    <property type="match status" value="1"/>
</dbReference>
<keyword evidence="6" id="KW-1185">Reference proteome</keyword>
<evidence type="ECO:0000313" key="6">
    <source>
        <dbReference type="Proteomes" id="UP001144205"/>
    </source>
</evidence>
<dbReference type="PANTHER" id="PTHR43464">
    <property type="entry name" value="METHYLTRANSFERASE"/>
    <property type="match status" value="1"/>
</dbReference>
<sequence>MSYDYDKLYGEKREALGPPTPVFVEFFDRYRPENARVLDLGCGQGRDALFIARRGHRVVGVDLSPNGIRDLTAAATAERLAVEGIVADIAAFTPAGLFDIVLIDRTLHMLGRAMRLSVLSGLLDHVAPEGWLLIADEPSNIADFAALIAGHGADWRTETRKRGYLFLHRADQPSGVISPSPRR</sequence>
<dbReference type="EMBL" id="BROH01000003">
    <property type="protein sequence ID" value="GKY87646.1"/>
    <property type="molecule type" value="Genomic_DNA"/>
</dbReference>
<evidence type="ECO:0000256" key="3">
    <source>
        <dbReference type="ARBA" id="ARBA00022691"/>
    </source>
</evidence>
<evidence type="ECO:0000256" key="1">
    <source>
        <dbReference type="ARBA" id="ARBA00022603"/>
    </source>
</evidence>
<keyword evidence="2" id="KW-0808">Transferase</keyword>
<evidence type="ECO:0000256" key="2">
    <source>
        <dbReference type="ARBA" id="ARBA00022679"/>
    </source>
</evidence>
<dbReference type="CDD" id="cd02440">
    <property type="entry name" value="AdoMet_MTases"/>
    <property type="match status" value="1"/>
</dbReference>
<proteinExistence type="predicted"/>
<feature type="domain" description="Methyltransferase" evidence="4">
    <location>
        <begin position="37"/>
        <end position="130"/>
    </location>
</feature>
<organism evidence="5 6">
    <name type="scientific">Sinisalibacter aestuarii</name>
    <dbReference type="NCBI Taxonomy" id="2949426"/>
    <lineage>
        <taxon>Bacteria</taxon>
        <taxon>Pseudomonadati</taxon>
        <taxon>Pseudomonadota</taxon>
        <taxon>Alphaproteobacteria</taxon>
        <taxon>Rhodobacterales</taxon>
        <taxon>Roseobacteraceae</taxon>
        <taxon>Sinisalibacter</taxon>
    </lineage>
</organism>
<dbReference type="PANTHER" id="PTHR43464:SF19">
    <property type="entry name" value="UBIQUINONE BIOSYNTHESIS O-METHYLTRANSFERASE, MITOCHONDRIAL"/>
    <property type="match status" value="1"/>
</dbReference>
<evidence type="ECO:0000259" key="4">
    <source>
        <dbReference type="Pfam" id="PF13649"/>
    </source>
</evidence>
<accession>A0ABQ5LRM6</accession>
<comment type="caution">
    <text evidence="5">The sequence shown here is derived from an EMBL/GenBank/DDBJ whole genome shotgun (WGS) entry which is preliminary data.</text>
</comment>
<evidence type="ECO:0000313" key="5">
    <source>
        <dbReference type="EMBL" id="GKY87646.1"/>
    </source>
</evidence>
<dbReference type="InterPro" id="IPR029063">
    <property type="entry name" value="SAM-dependent_MTases_sf"/>
</dbReference>
<gene>
    <name evidence="5" type="ORF">STA1M1_15150</name>
</gene>
<dbReference type="SUPFAM" id="SSF53335">
    <property type="entry name" value="S-adenosyl-L-methionine-dependent methyltransferases"/>
    <property type="match status" value="1"/>
</dbReference>
<keyword evidence="1" id="KW-0489">Methyltransferase</keyword>
<protein>
    <recommendedName>
        <fullName evidence="4">Methyltransferase domain-containing protein</fullName>
    </recommendedName>
</protein>
<dbReference type="Gene3D" id="3.40.50.150">
    <property type="entry name" value="Vaccinia Virus protein VP39"/>
    <property type="match status" value="1"/>
</dbReference>